<feature type="domain" description="Fatty acid hydroxylase" evidence="2">
    <location>
        <begin position="56"/>
        <end position="213"/>
    </location>
</feature>
<feature type="transmembrane region" description="Helical" evidence="1">
    <location>
        <begin position="50"/>
        <end position="69"/>
    </location>
</feature>
<feature type="transmembrane region" description="Helical" evidence="1">
    <location>
        <begin position="20"/>
        <end position="44"/>
    </location>
</feature>
<keyword evidence="4" id="KW-1185">Reference proteome</keyword>
<comment type="caution">
    <text evidence="3">The sequence shown here is derived from an EMBL/GenBank/DDBJ whole genome shotgun (WGS) entry which is preliminary data.</text>
</comment>
<feature type="transmembrane region" description="Helical" evidence="1">
    <location>
        <begin position="138"/>
        <end position="157"/>
    </location>
</feature>
<evidence type="ECO:0000256" key="1">
    <source>
        <dbReference type="SAM" id="Phobius"/>
    </source>
</evidence>
<sequence length="227" mass="26086">MKHDTEAFRARYRAAMHPRYSGRLHALWIAVAGLTVVLVSMAQLEAVQTFEWLVLALALLLGNIGEYAIHLSLGHRKKRWAKLFYQRHTGDHHSFFTDSNMQWQSPSDWRVVLFPAWLIIVVVAFIGAPGAWAFNHFVSTNAAWLWLAGISGTYVLYEAFHFSDHLPDGHWLHRLVPGLAAMAHLHRLHHHRDDMTAVNFNLTFPLTDYVMGTLRWTPREPTTTTQD</sequence>
<evidence type="ECO:0000313" key="4">
    <source>
        <dbReference type="Proteomes" id="UP001597044"/>
    </source>
</evidence>
<reference evidence="4" key="1">
    <citation type="journal article" date="2019" name="Int. J. Syst. Evol. Microbiol.">
        <title>The Global Catalogue of Microorganisms (GCM) 10K type strain sequencing project: providing services to taxonomists for standard genome sequencing and annotation.</title>
        <authorList>
            <consortium name="The Broad Institute Genomics Platform"/>
            <consortium name="The Broad Institute Genome Sequencing Center for Infectious Disease"/>
            <person name="Wu L."/>
            <person name="Ma J."/>
        </authorList>
    </citation>
    <scope>NUCLEOTIDE SEQUENCE [LARGE SCALE GENOMIC DNA]</scope>
    <source>
        <strain evidence="4">CCUG 63419</strain>
    </source>
</reference>
<evidence type="ECO:0000259" key="2">
    <source>
        <dbReference type="Pfam" id="PF04116"/>
    </source>
</evidence>
<keyword evidence="1" id="KW-0472">Membrane</keyword>
<dbReference type="InterPro" id="IPR006694">
    <property type="entry name" value="Fatty_acid_hydroxylase"/>
</dbReference>
<organism evidence="3 4">
    <name type="scientific">Paraperlucidibaca wandonensis</name>
    <dbReference type="NCBI Taxonomy" id="1268273"/>
    <lineage>
        <taxon>Bacteria</taxon>
        <taxon>Pseudomonadati</taxon>
        <taxon>Pseudomonadota</taxon>
        <taxon>Gammaproteobacteria</taxon>
        <taxon>Moraxellales</taxon>
        <taxon>Moraxellaceae</taxon>
        <taxon>Paraperlucidibaca</taxon>
    </lineage>
</organism>
<dbReference type="EMBL" id="JBHTIT010000001">
    <property type="protein sequence ID" value="MFD0950829.1"/>
    <property type="molecule type" value="Genomic_DNA"/>
</dbReference>
<name>A0ABW3HJ88_9GAMM</name>
<dbReference type="Proteomes" id="UP001597044">
    <property type="component" value="Unassembled WGS sequence"/>
</dbReference>
<keyword evidence="1" id="KW-0812">Transmembrane</keyword>
<dbReference type="RefSeq" id="WP_379071894.1">
    <property type="nucleotide sequence ID" value="NZ_JBHTIT010000001.1"/>
</dbReference>
<protein>
    <submittedName>
        <fullName evidence="3">Sterol desaturase family protein</fullName>
    </submittedName>
</protein>
<feature type="transmembrane region" description="Helical" evidence="1">
    <location>
        <begin position="111"/>
        <end position="132"/>
    </location>
</feature>
<accession>A0ABW3HJ88</accession>
<evidence type="ECO:0000313" key="3">
    <source>
        <dbReference type="EMBL" id="MFD0950829.1"/>
    </source>
</evidence>
<keyword evidence="1" id="KW-1133">Transmembrane helix</keyword>
<dbReference type="Pfam" id="PF04116">
    <property type="entry name" value="FA_hydroxylase"/>
    <property type="match status" value="1"/>
</dbReference>
<gene>
    <name evidence="3" type="ORF">ACFQ0F_10580</name>
</gene>
<proteinExistence type="predicted"/>